<dbReference type="EMBL" id="JAAGYU010000048">
    <property type="protein sequence ID" value="NEL76968.1"/>
    <property type="molecule type" value="Genomic_DNA"/>
</dbReference>
<dbReference type="EMBL" id="PUUL01000062">
    <property type="protein sequence ID" value="RXD53621.1"/>
    <property type="molecule type" value="Genomic_DNA"/>
</dbReference>
<protein>
    <recommendedName>
        <fullName evidence="3">Coenzyme PQQ synthesis protein A</fullName>
    </recommendedName>
    <alternativeName>
        <fullName evidence="6">Pyrroloquinoline quinone biosynthesis protein A</fullName>
    </alternativeName>
</protein>
<gene>
    <name evidence="7" type="primary">pqqA</name>
    <name evidence="8" type="ORF">DB769_11805</name>
    <name evidence="7" type="ORF">G3W61_12000</name>
</gene>
<accession>A0A1L5RA91</accession>
<evidence type="ECO:0000256" key="6">
    <source>
        <dbReference type="ARBA" id="ARBA00030967"/>
    </source>
</evidence>
<dbReference type="Proteomes" id="UP000471082">
    <property type="component" value="Unassembled WGS sequence"/>
</dbReference>
<evidence type="ECO:0000313" key="7">
    <source>
        <dbReference type="EMBL" id="NEL76968.1"/>
    </source>
</evidence>
<organism evidence="7 10">
    <name type="scientific">Xanthomonas perforans</name>
    <dbReference type="NCBI Taxonomy" id="442694"/>
    <lineage>
        <taxon>Bacteria</taxon>
        <taxon>Pseudomonadati</taxon>
        <taxon>Pseudomonadota</taxon>
        <taxon>Gammaproteobacteria</taxon>
        <taxon>Lysobacterales</taxon>
        <taxon>Lysobacteraceae</taxon>
        <taxon>Xanthomonas</taxon>
    </lineage>
</organism>
<evidence type="ECO:0000256" key="5">
    <source>
        <dbReference type="ARBA" id="ARBA00024749"/>
    </source>
</evidence>
<comment type="function">
    <text evidence="5">Required for coenzyme pyrroloquinoline quinone (PQQ) biosynthesis. PQQ is probably formed by cross-linking a specific glutamate to a specific tyrosine residue and excising these residues from the peptide.</text>
</comment>
<name>A0A1L5RA91_XANPE</name>
<dbReference type="Proteomes" id="UP000289372">
    <property type="component" value="Unassembled WGS sequence"/>
</dbReference>
<dbReference type="NCBIfam" id="TIGR02107">
    <property type="entry name" value="PQQ_syn_pqqA"/>
    <property type="match status" value="1"/>
</dbReference>
<evidence type="ECO:0000256" key="2">
    <source>
        <dbReference type="ARBA" id="ARBA00009325"/>
    </source>
</evidence>
<dbReference type="Pfam" id="PF08042">
    <property type="entry name" value="PqqA"/>
    <property type="match status" value="1"/>
</dbReference>
<comment type="caution">
    <text evidence="7">The sequence shown here is derived from an EMBL/GenBank/DDBJ whole genome shotgun (WGS) entry which is preliminary data.</text>
</comment>
<sequence>MKTWKKPVVREVNCGAEINCYVSGEF</sequence>
<dbReference type="GO" id="GO:0018189">
    <property type="term" value="P:pyrroloquinoline quinone biosynthetic process"/>
    <property type="evidence" value="ECO:0007669"/>
    <property type="project" value="UniProtKB-UniPathway"/>
</dbReference>
<dbReference type="UniPathway" id="UPA00539"/>
<comment type="pathway">
    <text evidence="1">Cofactor biosynthesis; pyrroloquinoline quinone biosynthesis.</text>
</comment>
<evidence type="ECO:0000256" key="1">
    <source>
        <dbReference type="ARBA" id="ARBA00004886"/>
    </source>
</evidence>
<dbReference type="KEGG" id="xpe:BJD13_23325"/>
<dbReference type="InterPro" id="IPR011725">
    <property type="entry name" value="PQQ_synth_PqqA"/>
</dbReference>
<dbReference type="AlphaFoldDB" id="A0A1L5RA91"/>
<reference evidence="8 9" key="1">
    <citation type="submission" date="2018-02" db="EMBL/GenBank/DDBJ databases">
        <title>Characterization of Xanthomonas diversity in transplant houses and field plants.</title>
        <authorList>
            <person name="Abrahamian P."/>
            <person name="Timilsina S."/>
            <person name="Minsavage G.V."/>
            <person name="Goss E.M."/>
            <person name="Jones J.B."/>
            <person name="Vallad G.E."/>
        </authorList>
    </citation>
    <scope>NUCLEOTIDE SEQUENCE [LARGE SCALE GENOMIC DNA]</scope>
    <source>
        <strain evidence="8 9">GEV2132</strain>
    </source>
</reference>
<evidence type="ECO:0000313" key="9">
    <source>
        <dbReference type="Proteomes" id="UP000289372"/>
    </source>
</evidence>
<comment type="similarity">
    <text evidence="2">Belongs to the PqqA family.</text>
</comment>
<dbReference type="GeneID" id="79390320"/>
<reference evidence="7 10" key="2">
    <citation type="submission" date="2019-11" db="EMBL/GenBank/DDBJ databases">
        <title>Genome-resolved metagenomics to study the prevalence of co-infection and intraspecific heterogeneity among plant pathogen metapopulations.</title>
        <authorList>
            <person name="Newberry E."/>
            <person name="Bhandari R."/>
            <person name="Kemble J."/>
            <person name="Sikora E."/>
            <person name="Potnis N."/>
        </authorList>
    </citation>
    <scope>NUCLEOTIDE SEQUENCE [LARGE SCALE GENOMIC DNA]</scope>
    <source>
        <strain evidence="7">Xp_Tom_Tuscaloosa_18b</strain>
    </source>
</reference>
<evidence type="ECO:0000313" key="8">
    <source>
        <dbReference type="EMBL" id="RXD53621.1"/>
    </source>
</evidence>
<proteinExistence type="inferred from homology"/>
<evidence type="ECO:0000313" key="10">
    <source>
        <dbReference type="Proteomes" id="UP000471082"/>
    </source>
</evidence>
<keyword evidence="4" id="KW-0884">PQQ biosynthesis</keyword>
<dbReference type="GeneID" id="97511370"/>
<evidence type="ECO:0000256" key="3">
    <source>
        <dbReference type="ARBA" id="ARBA00015086"/>
    </source>
</evidence>
<dbReference type="RefSeq" id="WP_002812057.1">
    <property type="nucleotide sequence ID" value="NZ_CP018475.1"/>
</dbReference>
<evidence type="ECO:0000256" key="4">
    <source>
        <dbReference type="ARBA" id="ARBA00022905"/>
    </source>
</evidence>